<dbReference type="PANTHER" id="PTHR11537:SF254">
    <property type="entry name" value="POTASSIUM VOLTAGE-GATED CHANNEL PROTEIN SHAB"/>
    <property type="match status" value="1"/>
</dbReference>
<evidence type="ECO:0000256" key="10">
    <source>
        <dbReference type="ARBA" id="ARBA00023136"/>
    </source>
</evidence>
<keyword evidence="9" id="KW-0406">Ion transport</keyword>
<feature type="domain" description="Ion transport" evidence="13">
    <location>
        <begin position="14"/>
        <end position="217"/>
    </location>
</feature>
<feature type="transmembrane region" description="Helical" evidence="12">
    <location>
        <begin position="188"/>
        <end position="213"/>
    </location>
</feature>
<dbReference type="GO" id="GO:0005249">
    <property type="term" value="F:voltage-gated potassium channel activity"/>
    <property type="evidence" value="ECO:0007669"/>
    <property type="project" value="InterPro"/>
</dbReference>
<evidence type="ECO:0000256" key="4">
    <source>
        <dbReference type="ARBA" id="ARBA00022692"/>
    </source>
</evidence>
<keyword evidence="6" id="KW-0851">Voltage-gated channel</keyword>
<dbReference type="Gene3D" id="1.20.5.110">
    <property type="match status" value="1"/>
</dbReference>
<dbReference type="RefSeq" id="WP_115373754.1">
    <property type="nucleotide sequence ID" value="NZ_QASA01000001.1"/>
</dbReference>
<keyword evidence="7" id="KW-0630">Potassium</keyword>
<evidence type="ECO:0000256" key="6">
    <source>
        <dbReference type="ARBA" id="ARBA00022882"/>
    </source>
</evidence>
<evidence type="ECO:0000313" key="14">
    <source>
        <dbReference type="EMBL" id="RDC64624.1"/>
    </source>
</evidence>
<comment type="caution">
    <text evidence="14">The sequence shown here is derived from an EMBL/GenBank/DDBJ whole genome shotgun (WGS) entry which is preliminary data.</text>
</comment>
<evidence type="ECO:0000256" key="5">
    <source>
        <dbReference type="ARBA" id="ARBA00022826"/>
    </source>
</evidence>
<accession>A0A369QIT1</accession>
<keyword evidence="3" id="KW-0633">Potassium transport</keyword>
<dbReference type="GO" id="GO:0001508">
    <property type="term" value="P:action potential"/>
    <property type="evidence" value="ECO:0007669"/>
    <property type="project" value="TreeGrafter"/>
</dbReference>
<dbReference type="InterPro" id="IPR027359">
    <property type="entry name" value="Volt_channel_dom_sf"/>
</dbReference>
<feature type="transmembrane region" description="Helical" evidence="12">
    <location>
        <begin position="43"/>
        <end position="65"/>
    </location>
</feature>
<reference evidence="14 15" key="1">
    <citation type="submission" date="2018-04" db="EMBL/GenBank/DDBJ databases">
        <title>Adhaeribacter sp. HMF7616 genome sequencing and assembly.</title>
        <authorList>
            <person name="Kang H."/>
            <person name="Kang J."/>
            <person name="Cha I."/>
            <person name="Kim H."/>
            <person name="Joh K."/>
        </authorList>
    </citation>
    <scope>NUCLEOTIDE SEQUENCE [LARGE SCALE GENOMIC DNA]</scope>
    <source>
        <strain evidence="14 15">HMF7616</strain>
    </source>
</reference>
<feature type="transmembrane region" description="Helical" evidence="12">
    <location>
        <begin position="128"/>
        <end position="149"/>
    </location>
</feature>
<evidence type="ECO:0000256" key="12">
    <source>
        <dbReference type="SAM" id="Phobius"/>
    </source>
</evidence>
<dbReference type="InterPro" id="IPR005821">
    <property type="entry name" value="Ion_trans_dom"/>
</dbReference>
<keyword evidence="2" id="KW-0813">Transport</keyword>
<keyword evidence="11" id="KW-0407">Ion channel</keyword>
<evidence type="ECO:0000313" key="15">
    <source>
        <dbReference type="Proteomes" id="UP000253919"/>
    </source>
</evidence>
<sequence>MEKPQSTEPRLGLLNLLIIVLSIYVLGALVIETVFKLPTEISQILSLLDNAICVFFLADFTYRFYQAEDKIKFMRWGWIDLISSIPAVDFLRAGRAIRLIRLLRILRAFRSTKHLVNHIFKNRVQGTFSAVATIAVLMVIFSAIAILQVETDPNSNIKTAEDALWWAYVTITTVGYGDKFPVTTEGRLIAALLMTVGVGLFGTFTAYVASWFIEGKKDTI</sequence>
<dbReference type="GO" id="GO:0008076">
    <property type="term" value="C:voltage-gated potassium channel complex"/>
    <property type="evidence" value="ECO:0007669"/>
    <property type="project" value="InterPro"/>
</dbReference>
<evidence type="ECO:0000256" key="11">
    <source>
        <dbReference type="ARBA" id="ARBA00023303"/>
    </source>
</evidence>
<protein>
    <submittedName>
        <fullName evidence="14">Potassium voltage-gated channel protein Shab</fullName>
    </submittedName>
</protein>
<dbReference type="PRINTS" id="PR00169">
    <property type="entry name" value="KCHANNEL"/>
</dbReference>
<keyword evidence="10 12" id="KW-0472">Membrane</keyword>
<keyword evidence="4 12" id="KW-0812">Transmembrane</keyword>
<organism evidence="14 15">
    <name type="scientific">Adhaeribacter pallidiroseus</name>
    <dbReference type="NCBI Taxonomy" id="2072847"/>
    <lineage>
        <taxon>Bacteria</taxon>
        <taxon>Pseudomonadati</taxon>
        <taxon>Bacteroidota</taxon>
        <taxon>Cytophagia</taxon>
        <taxon>Cytophagales</taxon>
        <taxon>Hymenobacteraceae</taxon>
        <taxon>Adhaeribacter</taxon>
    </lineage>
</organism>
<proteinExistence type="predicted"/>
<dbReference type="SUPFAM" id="SSF81324">
    <property type="entry name" value="Voltage-gated potassium channels"/>
    <property type="match status" value="1"/>
</dbReference>
<evidence type="ECO:0000259" key="13">
    <source>
        <dbReference type="Pfam" id="PF00520"/>
    </source>
</evidence>
<evidence type="ECO:0000256" key="3">
    <source>
        <dbReference type="ARBA" id="ARBA00022538"/>
    </source>
</evidence>
<gene>
    <name evidence="14" type="ORF">AHMF7616_03240</name>
</gene>
<keyword evidence="8 12" id="KW-1133">Transmembrane helix</keyword>
<evidence type="ECO:0000256" key="1">
    <source>
        <dbReference type="ARBA" id="ARBA00004141"/>
    </source>
</evidence>
<dbReference type="AlphaFoldDB" id="A0A369QIT1"/>
<evidence type="ECO:0000256" key="9">
    <source>
        <dbReference type="ARBA" id="ARBA00023065"/>
    </source>
</evidence>
<dbReference type="PANTHER" id="PTHR11537">
    <property type="entry name" value="VOLTAGE-GATED POTASSIUM CHANNEL"/>
    <property type="match status" value="1"/>
</dbReference>
<feature type="transmembrane region" description="Helical" evidence="12">
    <location>
        <begin position="12"/>
        <end position="31"/>
    </location>
</feature>
<dbReference type="EMBL" id="QASA01000001">
    <property type="protein sequence ID" value="RDC64624.1"/>
    <property type="molecule type" value="Genomic_DNA"/>
</dbReference>
<evidence type="ECO:0000256" key="7">
    <source>
        <dbReference type="ARBA" id="ARBA00022958"/>
    </source>
</evidence>
<evidence type="ECO:0000256" key="2">
    <source>
        <dbReference type="ARBA" id="ARBA00022448"/>
    </source>
</evidence>
<dbReference type="Pfam" id="PF00520">
    <property type="entry name" value="Ion_trans"/>
    <property type="match status" value="1"/>
</dbReference>
<dbReference type="OrthoDB" id="9799090at2"/>
<name>A0A369QIT1_9BACT</name>
<dbReference type="Proteomes" id="UP000253919">
    <property type="component" value="Unassembled WGS sequence"/>
</dbReference>
<keyword evidence="15" id="KW-1185">Reference proteome</keyword>
<dbReference type="Gene3D" id="1.20.120.350">
    <property type="entry name" value="Voltage-gated potassium channels. Chain C"/>
    <property type="match status" value="1"/>
</dbReference>
<dbReference type="InterPro" id="IPR028325">
    <property type="entry name" value="VG_K_chnl"/>
</dbReference>
<dbReference type="Gene3D" id="1.10.287.70">
    <property type="match status" value="1"/>
</dbReference>
<keyword evidence="5" id="KW-0631">Potassium channel</keyword>
<evidence type="ECO:0000256" key="8">
    <source>
        <dbReference type="ARBA" id="ARBA00022989"/>
    </source>
</evidence>
<comment type="subcellular location">
    <subcellularLocation>
        <location evidence="1">Membrane</location>
        <topology evidence="1">Multi-pass membrane protein</topology>
    </subcellularLocation>
</comment>